<dbReference type="RefSeq" id="WP_251908929.1">
    <property type="nucleotide sequence ID" value="NZ_JAMRXG010000001.1"/>
</dbReference>
<dbReference type="PANTHER" id="PTHR45138:SF9">
    <property type="entry name" value="DIGUANYLATE CYCLASE DGCM-RELATED"/>
    <property type="match status" value="1"/>
</dbReference>
<evidence type="ECO:0000313" key="5">
    <source>
        <dbReference type="Proteomes" id="UP001139157"/>
    </source>
</evidence>
<dbReference type="PROSITE" id="PS50887">
    <property type="entry name" value="GGDEF"/>
    <property type="match status" value="1"/>
</dbReference>
<evidence type="ECO:0000256" key="1">
    <source>
        <dbReference type="SAM" id="MobiDB-lite"/>
    </source>
</evidence>
<feature type="transmembrane region" description="Helical" evidence="2">
    <location>
        <begin position="86"/>
        <end position="105"/>
    </location>
</feature>
<dbReference type="AlphaFoldDB" id="A0A9X2E115"/>
<reference evidence="4" key="1">
    <citation type="submission" date="2022-06" db="EMBL/GenBank/DDBJ databases">
        <title>Novel species in genus nocardia.</title>
        <authorList>
            <person name="Li F."/>
        </authorList>
    </citation>
    <scope>NUCLEOTIDE SEQUENCE</scope>
    <source>
        <strain evidence="4">CDC141</strain>
    </source>
</reference>
<dbReference type="SUPFAM" id="SSF55073">
    <property type="entry name" value="Nucleotide cyclase"/>
    <property type="match status" value="1"/>
</dbReference>
<proteinExistence type="predicted"/>
<dbReference type="Proteomes" id="UP001139157">
    <property type="component" value="Unassembled WGS sequence"/>
</dbReference>
<keyword evidence="2" id="KW-0812">Transmembrane</keyword>
<feature type="domain" description="GGDEF" evidence="3">
    <location>
        <begin position="218"/>
        <end position="352"/>
    </location>
</feature>
<feature type="region of interest" description="Disordered" evidence="1">
    <location>
        <begin position="345"/>
        <end position="380"/>
    </location>
</feature>
<evidence type="ECO:0000313" key="4">
    <source>
        <dbReference type="EMBL" id="MCM6772052.1"/>
    </source>
</evidence>
<dbReference type="CDD" id="cd01949">
    <property type="entry name" value="GGDEF"/>
    <property type="match status" value="1"/>
</dbReference>
<keyword evidence="5" id="KW-1185">Reference proteome</keyword>
<dbReference type="InterPro" id="IPR043128">
    <property type="entry name" value="Rev_trsase/Diguanyl_cyclase"/>
</dbReference>
<evidence type="ECO:0000259" key="3">
    <source>
        <dbReference type="PROSITE" id="PS50887"/>
    </source>
</evidence>
<dbReference type="GO" id="GO:1902201">
    <property type="term" value="P:negative regulation of bacterial-type flagellum-dependent cell motility"/>
    <property type="evidence" value="ECO:0007669"/>
    <property type="project" value="TreeGrafter"/>
</dbReference>
<name>A0A9X2E115_9NOCA</name>
<dbReference type="InterPro" id="IPR050469">
    <property type="entry name" value="Diguanylate_Cyclase"/>
</dbReference>
<dbReference type="PANTHER" id="PTHR45138">
    <property type="entry name" value="REGULATORY COMPONENTS OF SENSORY TRANSDUCTION SYSTEM"/>
    <property type="match status" value="1"/>
</dbReference>
<keyword evidence="2" id="KW-0472">Membrane</keyword>
<dbReference type="InterPro" id="IPR029787">
    <property type="entry name" value="Nucleotide_cyclase"/>
</dbReference>
<dbReference type="EMBL" id="JAMRXG010000001">
    <property type="protein sequence ID" value="MCM6772052.1"/>
    <property type="molecule type" value="Genomic_DNA"/>
</dbReference>
<dbReference type="Pfam" id="PF00990">
    <property type="entry name" value="GGDEF"/>
    <property type="match status" value="1"/>
</dbReference>
<organism evidence="4 5">
    <name type="scientific">Nocardia pulmonis</name>
    <dbReference type="NCBI Taxonomy" id="2951408"/>
    <lineage>
        <taxon>Bacteria</taxon>
        <taxon>Bacillati</taxon>
        <taxon>Actinomycetota</taxon>
        <taxon>Actinomycetes</taxon>
        <taxon>Mycobacteriales</taxon>
        <taxon>Nocardiaceae</taxon>
        <taxon>Nocardia</taxon>
    </lineage>
</organism>
<comment type="caution">
    <text evidence="4">The sequence shown here is derived from an EMBL/GenBank/DDBJ whole genome shotgun (WGS) entry which is preliminary data.</text>
</comment>
<gene>
    <name evidence="4" type="ORF">NDR86_01030</name>
</gene>
<sequence>MSSRELVRPWWNQGGHYRWLVHTIASRSALMWMKVVVGSGGMAAAVGLFLSAFSAQHAADRKVVLVFAAIATLWALRWWFLPVPVAVGSILLLGGADVFLTVVCVRSESYLCRFAGLVLLIAVGVYFTFFHSPKVLAAHAVWAVASAMVLLWPKLSGAEAIPALAVILAMSIVCLVLLPGLQFGCWLLWTDILSDPLTRVSSRRGLEFYARHLLYGGANACVLVIDLDRFKAINDTFGHHLGDEVLRNTAARLRAAAPSEAIVARIGGEEFAVLALLPPDRARVAAERLRRAVAEAADPVAVTASVGMACLAPDRPRRGGCGPTLAELMHRADAAMYRAKQQGGNAVAVDESGNPPAMVCSPDSGYSDRDERAGTTGARG</sequence>
<dbReference type="GO" id="GO:0052621">
    <property type="term" value="F:diguanylate cyclase activity"/>
    <property type="evidence" value="ECO:0007669"/>
    <property type="project" value="TreeGrafter"/>
</dbReference>
<evidence type="ECO:0000256" key="2">
    <source>
        <dbReference type="SAM" id="Phobius"/>
    </source>
</evidence>
<dbReference type="GO" id="GO:0043709">
    <property type="term" value="P:cell adhesion involved in single-species biofilm formation"/>
    <property type="evidence" value="ECO:0007669"/>
    <property type="project" value="TreeGrafter"/>
</dbReference>
<feature type="transmembrane region" description="Helical" evidence="2">
    <location>
        <begin position="164"/>
        <end position="189"/>
    </location>
</feature>
<feature type="transmembrane region" description="Helical" evidence="2">
    <location>
        <begin position="63"/>
        <end position="80"/>
    </location>
</feature>
<dbReference type="InterPro" id="IPR000160">
    <property type="entry name" value="GGDEF_dom"/>
</dbReference>
<dbReference type="GO" id="GO:0005886">
    <property type="term" value="C:plasma membrane"/>
    <property type="evidence" value="ECO:0007669"/>
    <property type="project" value="TreeGrafter"/>
</dbReference>
<feature type="transmembrane region" description="Helical" evidence="2">
    <location>
        <begin position="110"/>
        <end position="129"/>
    </location>
</feature>
<dbReference type="SMART" id="SM00267">
    <property type="entry name" value="GGDEF"/>
    <property type="match status" value="1"/>
</dbReference>
<keyword evidence="2" id="KW-1133">Transmembrane helix</keyword>
<feature type="transmembrane region" description="Helical" evidence="2">
    <location>
        <begin position="29"/>
        <end position="51"/>
    </location>
</feature>
<protein>
    <submittedName>
        <fullName evidence="4">GGDEF domain-containing protein</fullName>
    </submittedName>
</protein>
<feature type="transmembrane region" description="Helical" evidence="2">
    <location>
        <begin position="135"/>
        <end position="152"/>
    </location>
</feature>
<dbReference type="Gene3D" id="3.30.70.270">
    <property type="match status" value="1"/>
</dbReference>
<accession>A0A9X2E115</accession>
<dbReference type="NCBIfam" id="TIGR00254">
    <property type="entry name" value="GGDEF"/>
    <property type="match status" value="1"/>
</dbReference>